<organism evidence="1 2">
    <name type="scientific">Actinokineospora spheciospongiae</name>
    <dbReference type="NCBI Taxonomy" id="909613"/>
    <lineage>
        <taxon>Bacteria</taxon>
        <taxon>Bacillati</taxon>
        <taxon>Actinomycetota</taxon>
        <taxon>Actinomycetes</taxon>
        <taxon>Pseudonocardiales</taxon>
        <taxon>Pseudonocardiaceae</taxon>
        <taxon>Actinokineospora</taxon>
    </lineage>
</organism>
<name>W7IW27_9PSEU</name>
<proteinExistence type="predicted"/>
<dbReference type="Proteomes" id="UP000019277">
    <property type="component" value="Unassembled WGS sequence"/>
</dbReference>
<evidence type="ECO:0000313" key="2">
    <source>
        <dbReference type="Proteomes" id="UP000019277"/>
    </source>
</evidence>
<comment type="caution">
    <text evidence="1">The sequence shown here is derived from an EMBL/GenBank/DDBJ whole genome shotgun (WGS) entry which is preliminary data.</text>
</comment>
<dbReference type="OrthoDB" id="3698666at2"/>
<dbReference type="RefSeq" id="WP_161784550.1">
    <property type="nucleotide sequence ID" value="NZ_AYXG01000251.1"/>
</dbReference>
<protein>
    <submittedName>
        <fullName evidence="1">Uncharacterized protein</fullName>
    </submittedName>
</protein>
<dbReference type="AlphaFoldDB" id="W7IW27"/>
<accession>W7IW27</accession>
<accession>A0A8E2X0Z7</accession>
<evidence type="ECO:0000313" key="1">
    <source>
        <dbReference type="EMBL" id="EWC58204.1"/>
    </source>
</evidence>
<sequence length="55" mass="5773">MNANETLVDPDGLYDSTGVCLCPAYARVPGRRELHDIGAPGCAHGPADWSDSDGE</sequence>
<reference evidence="1 2" key="1">
    <citation type="journal article" date="2014" name="Genome Announc.">
        <title>Draft Genome Sequence of the Antitrypanosomally Active Sponge-Associated Bacterium Actinokineospora sp. Strain EG49.</title>
        <authorList>
            <person name="Harjes J."/>
            <person name="Ryu T."/>
            <person name="Abdelmohsen U.R."/>
            <person name="Moitinho-Silva L."/>
            <person name="Horn H."/>
            <person name="Ravasi T."/>
            <person name="Hentschel U."/>
        </authorList>
    </citation>
    <scope>NUCLEOTIDE SEQUENCE [LARGE SCALE GENOMIC DNA]</scope>
    <source>
        <strain evidence="1 2">EG49</strain>
    </source>
</reference>
<dbReference type="EMBL" id="AYXG01000251">
    <property type="protein sequence ID" value="EWC58204.1"/>
    <property type="molecule type" value="Genomic_DNA"/>
</dbReference>
<gene>
    <name evidence="1" type="ORF">UO65_6529</name>
</gene>
<keyword evidence="2" id="KW-1185">Reference proteome</keyword>